<evidence type="ECO:0000259" key="6">
    <source>
        <dbReference type="Pfam" id="PF07980"/>
    </source>
</evidence>
<dbReference type="OrthoDB" id="9792139at2"/>
<dbReference type="InterPro" id="IPR012944">
    <property type="entry name" value="SusD_RagB_dom"/>
</dbReference>
<reference evidence="8 9" key="1">
    <citation type="submission" date="2016-10" db="EMBL/GenBank/DDBJ databases">
        <authorList>
            <person name="de Groot N.N."/>
        </authorList>
    </citation>
    <scope>NUCLEOTIDE SEQUENCE [LARGE SCALE GENOMIC DNA]</scope>
    <source>
        <strain evidence="8 9">RK1</strain>
    </source>
</reference>
<evidence type="ECO:0000256" key="4">
    <source>
        <dbReference type="ARBA" id="ARBA00023136"/>
    </source>
</evidence>
<keyword evidence="9" id="KW-1185">Reference proteome</keyword>
<accession>A0A1I3TQL3</accession>
<evidence type="ECO:0000313" key="8">
    <source>
        <dbReference type="EMBL" id="SFJ72890.1"/>
    </source>
</evidence>
<comment type="similarity">
    <text evidence="2">Belongs to the SusD family.</text>
</comment>
<dbReference type="InterPro" id="IPR033985">
    <property type="entry name" value="SusD-like_N"/>
</dbReference>
<protein>
    <submittedName>
        <fullName evidence="8">Starch-binding associating with outer membrane</fullName>
    </submittedName>
</protein>
<evidence type="ECO:0000256" key="1">
    <source>
        <dbReference type="ARBA" id="ARBA00004442"/>
    </source>
</evidence>
<dbReference type="AlphaFoldDB" id="A0A1I3TQL3"/>
<dbReference type="Gene3D" id="1.25.40.390">
    <property type="match status" value="1"/>
</dbReference>
<evidence type="ECO:0000256" key="5">
    <source>
        <dbReference type="ARBA" id="ARBA00023237"/>
    </source>
</evidence>
<dbReference type="Proteomes" id="UP000198670">
    <property type="component" value="Unassembled WGS sequence"/>
</dbReference>
<keyword evidence="3" id="KW-0732">Signal</keyword>
<dbReference type="Pfam" id="PF07980">
    <property type="entry name" value="SusD_RagB"/>
    <property type="match status" value="1"/>
</dbReference>
<gene>
    <name evidence="8" type="ORF">SAMN05444682_11334</name>
</gene>
<feature type="domain" description="SusD-like N-terminal" evidence="7">
    <location>
        <begin position="90"/>
        <end position="220"/>
    </location>
</feature>
<dbReference type="STRING" id="1477437.SAMN05444682_11334"/>
<dbReference type="InterPro" id="IPR011990">
    <property type="entry name" value="TPR-like_helical_dom_sf"/>
</dbReference>
<dbReference type="SUPFAM" id="SSF48452">
    <property type="entry name" value="TPR-like"/>
    <property type="match status" value="1"/>
</dbReference>
<dbReference type="EMBL" id="FOQO01000013">
    <property type="protein sequence ID" value="SFJ72890.1"/>
    <property type="molecule type" value="Genomic_DNA"/>
</dbReference>
<evidence type="ECO:0000256" key="3">
    <source>
        <dbReference type="ARBA" id="ARBA00022729"/>
    </source>
</evidence>
<sequence>MKKIENILTIVVTVVLCVGCDRNLDIKPTKELESDYFSDEERMQRGVRGVYAKITDFYGFNNNAPSHLLWLLPGDDLMGNNPRTKDTFKGLSSDDGDVNFVWNRLYQLNARANTMLEKIEENLNVYSNPELADYNKGELLFIRSWTFFKLWTWWGKAPAITERIQSLSDIHNPPTQGVELLDIAIADLEAAVQLLPDEWPAEESGRITKDGANGLLVKCYVTRACNNGKSTADYNAAIEAFERISPTRRLTSHFGENFDYRFENNEESLFEFQASLKPAENPWLDNDFGDGVGTMGAYYKHFENDWTNQGTIVAPTQKMVSMFDPEDPRITETFAKVSDVAFSFNGGYKMVKYINGERGKYAGIGVINSINNTRILRLADVKLLVAEAYLQTGQEGEALEQVNDIRKRARMSTADGMEASQPADLTAIAMQDIMDERMRELVGEEGIRWNDLVRWHQAGFINLQAWTKMDFGMGASYDDDLWGFDANTHVLMPIPVSEMDNNPEMLRSGQNPGY</sequence>
<name>A0A1I3TQL3_9SPHI</name>
<keyword evidence="5" id="KW-0998">Cell outer membrane</keyword>
<proteinExistence type="inferred from homology"/>
<evidence type="ECO:0000256" key="2">
    <source>
        <dbReference type="ARBA" id="ARBA00006275"/>
    </source>
</evidence>
<feature type="domain" description="RagB/SusD" evidence="6">
    <location>
        <begin position="304"/>
        <end position="514"/>
    </location>
</feature>
<dbReference type="RefSeq" id="WP_090631089.1">
    <property type="nucleotide sequence ID" value="NZ_FOQO01000013.1"/>
</dbReference>
<comment type="subcellular location">
    <subcellularLocation>
        <location evidence="1">Cell outer membrane</location>
    </subcellularLocation>
</comment>
<evidence type="ECO:0000259" key="7">
    <source>
        <dbReference type="Pfam" id="PF14322"/>
    </source>
</evidence>
<organism evidence="8 9">
    <name type="scientific">Parapedobacter indicus</name>
    <dbReference type="NCBI Taxonomy" id="1477437"/>
    <lineage>
        <taxon>Bacteria</taxon>
        <taxon>Pseudomonadati</taxon>
        <taxon>Bacteroidota</taxon>
        <taxon>Sphingobacteriia</taxon>
        <taxon>Sphingobacteriales</taxon>
        <taxon>Sphingobacteriaceae</taxon>
        <taxon>Parapedobacter</taxon>
    </lineage>
</organism>
<dbReference type="GO" id="GO:0009279">
    <property type="term" value="C:cell outer membrane"/>
    <property type="evidence" value="ECO:0007669"/>
    <property type="project" value="UniProtKB-SubCell"/>
</dbReference>
<keyword evidence="4" id="KW-0472">Membrane</keyword>
<dbReference type="Pfam" id="PF14322">
    <property type="entry name" value="SusD-like_3"/>
    <property type="match status" value="1"/>
</dbReference>
<evidence type="ECO:0000313" key="9">
    <source>
        <dbReference type="Proteomes" id="UP000198670"/>
    </source>
</evidence>